<proteinExistence type="predicted"/>
<dbReference type="Pfam" id="PF17921">
    <property type="entry name" value="Integrase_H2C2"/>
    <property type="match status" value="1"/>
</dbReference>
<dbReference type="Proteomes" id="UP001165121">
    <property type="component" value="Unassembled WGS sequence"/>
</dbReference>
<evidence type="ECO:0000313" key="3">
    <source>
        <dbReference type="Proteomes" id="UP001165121"/>
    </source>
</evidence>
<dbReference type="Gene3D" id="3.30.420.10">
    <property type="entry name" value="Ribonuclease H-like superfamily/Ribonuclease H"/>
    <property type="match status" value="1"/>
</dbReference>
<sequence length="449" mass="51120">MTKWLSFLAEYNFQVEYKPGRLNVVGDVLSRRPDYAVHKTEANAISVLLDYFAASSDKSRQNVAKHIRTRVHGYPVHNDLLLYSAVDDNADRDVVPDDHELNSRLLTIITKPRRLGREKKYLLITRDFYWSDQYKWVRKYVRGCEVYQHVKPALFSQAPLQSLPTPSECWQSISMYFVFGLPPDTKQRTGIVAFFDRFSKMVHLATVPAEVAAKQAARLIADMVFRHHGMPIDIVSDRDPRFTSRFWQEVFELFGTQLSMSTAVHPQIDRQTERVNRVLVDALKSYARSFRHWSDCLPMAELAINNTVHASTGHTPFYVNAMRHPRVPSVLGTVPPSLSVGEGHSVYTGRRHSQEQRATNIGRACSEQDLEPNKEFSLIAMDFAQHRQADIRFVQDAIAVPVDRQKLNADNNDSGNTNEFQVGSLVLLATHNLAKHTVSDFGASKLAPR</sequence>
<evidence type="ECO:0000313" key="2">
    <source>
        <dbReference type="EMBL" id="GMF29260.1"/>
    </source>
</evidence>
<name>A0A9W6UAH1_9STRA</name>
<dbReference type="PROSITE" id="PS50994">
    <property type="entry name" value="INTEGRASE"/>
    <property type="match status" value="1"/>
</dbReference>
<dbReference type="InterPro" id="IPR036397">
    <property type="entry name" value="RNaseH_sf"/>
</dbReference>
<protein>
    <submittedName>
        <fullName evidence="2">Unnamed protein product</fullName>
    </submittedName>
</protein>
<dbReference type="InterPro" id="IPR041588">
    <property type="entry name" value="Integrase_H2C2"/>
</dbReference>
<organism evidence="2 3">
    <name type="scientific">Phytophthora fragariaefolia</name>
    <dbReference type="NCBI Taxonomy" id="1490495"/>
    <lineage>
        <taxon>Eukaryota</taxon>
        <taxon>Sar</taxon>
        <taxon>Stramenopiles</taxon>
        <taxon>Oomycota</taxon>
        <taxon>Peronosporomycetes</taxon>
        <taxon>Peronosporales</taxon>
        <taxon>Peronosporaceae</taxon>
        <taxon>Phytophthora</taxon>
    </lineage>
</organism>
<dbReference type="InterPro" id="IPR050951">
    <property type="entry name" value="Retrovirus_Pol_polyprotein"/>
</dbReference>
<dbReference type="InterPro" id="IPR001584">
    <property type="entry name" value="Integrase_cat-core"/>
</dbReference>
<dbReference type="PANTHER" id="PTHR37984">
    <property type="entry name" value="PROTEIN CBG26694"/>
    <property type="match status" value="1"/>
</dbReference>
<gene>
    <name evidence="2" type="ORF">Pfra01_000623200</name>
</gene>
<reference evidence="2" key="1">
    <citation type="submission" date="2023-04" db="EMBL/GenBank/DDBJ databases">
        <title>Phytophthora fragariaefolia NBRC 109709.</title>
        <authorList>
            <person name="Ichikawa N."/>
            <person name="Sato H."/>
            <person name="Tonouchi N."/>
        </authorList>
    </citation>
    <scope>NUCLEOTIDE SEQUENCE</scope>
    <source>
        <strain evidence="2">NBRC 109709</strain>
    </source>
</reference>
<dbReference type="GO" id="GO:0015074">
    <property type="term" value="P:DNA integration"/>
    <property type="evidence" value="ECO:0007669"/>
    <property type="project" value="InterPro"/>
</dbReference>
<keyword evidence="3" id="KW-1185">Reference proteome</keyword>
<dbReference type="Gene3D" id="1.10.340.70">
    <property type="match status" value="1"/>
</dbReference>
<dbReference type="InterPro" id="IPR012337">
    <property type="entry name" value="RNaseH-like_sf"/>
</dbReference>
<dbReference type="PANTHER" id="PTHR37984:SF5">
    <property type="entry name" value="PROTEIN NYNRIN-LIKE"/>
    <property type="match status" value="1"/>
</dbReference>
<dbReference type="AlphaFoldDB" id="A0A9W6UAH1"/>
<dbReference type="EMBL" id="BSXT01000522">
    <property type="protein sequence ID" value="GMF29260.1"/>
    <property type="molecule type" value="Genomic_DNA"/>
</dbReference>
<dbReference type="GO" id="GO:0003676">
    <property type="term" value="F:nucleic acid binding"/>
    <property type="evidence" value="ECO:0007669"/>
    <property type="project" value="InterPro"/>
</dbReference>
<evidence type="ECO:0000259" key="1">
    <source>
        <dbReference type="PROSITE" id="PS50994"/>
    </source>
</evidence>
<dbReference type="OrthoDB" id="118359at2759"/>
<comment type="caution">
    <text evidence="2">The sequence shown here is derived from an EMBL/GenBank/DDBJ whole genome shotgun (WGS) entry which is preliminary data.</text>
</comment>
<dbReference type="SUPFAM" id="SSF53098">
    <property type="entry name" value="Ribonuclease H-like"/>
    <property type="match status" value="1"/>
</dbReference>
<feature type="domain" description="Integrase catalytic" evidence="1">
    <location>
        <begin position="160"/>
        <end position="324"/>
    </location>
</feature>
<accession>A0A9W6UAH1</accession>